<dbReference type="Gene3D" id="3.30.420.10">
    <property type="entry name" value="Ribonuclease H-like superfamily/Ribonuclease H"/>
    <property type="match status" value="1"/>
</dbReference>
<evidence type="ECO:0000313" key="1">
    <source>
        <dbReference type="Proteomes" id="UP000095283"/>
    </source>
</evidence>
<proteinExistence type="predicted"/>
<organism evidence="1 2">
    <name type="scientific">Heterorhabditis bacteriophora</name>
    <name type="common">Entomopathogenic nematode worm</name>
    <dbReference type="NCBI Taxonomy" id="37862"/>
    <lineage>
        <taxon>Eukaryota</taxon>
        <taxon>Metazoa</taxon>
        <taxon>Ecdysozoa</taxon>
        <taxon>Nematoda</taxon>
        <taxon>Chromadorea</taxon>
        <taxon>Rhabditida</taxon>
        <taxon>Rhabditina</taxon>
        <taxon>Rhabditomorpha</taxon>
        <taxon>Strongyloidea</taxon>
        <taxon>Heterorhabditidae</taxon>
        <taxon>Heterorhabditis</taxon>
    </lineage>
</organism>
<dbReference type="WBParaSite" id="Hba_16287">
    <property type="protein sequence ID" value="Hba_16287"/>
    <property type="gene ID" value="Hba_16287"/>
</dbReference>
<name>A0A1I7XFJ2_HETBA</name>
<dbReference type="InterPro" id="IPR036397">
    <property type="entry name" value="RNaseH_sf"/>
</dbReference>
<keyword evidence="1" id="KW-1185">Reference proteome</keyword>
<dbReference type="GO" id="GO:0003676">
    <property type="term" value="F:nucleic acid binding"/>
    <property type="evidence" value="ECO:0007669"/>
    <property type="project" value="InterPro"/>
</dbReference>
<sequence>MNLDDRVVICTSLLARNKIEPFLNRMITGDEKWITYESIHPPTITCFCPYKIF</sequence>
<accession>A0A1I7XFJ2</accession>
<dbReference type="AlphaFoldDB" id="A0A1I7XFJ2"/>
<evidence type="ECO:0000313" key="2">
    <source>
        <dbReference type="WBParaSite" id="Hba_16287"/>
    </source>
</evidence>
<dbReference type="Proteomes" id="UP000095283">
    <property type="component" value="Unplaced"/>
</dbReference>
<protein>
    <submittedName>
        <fullName evidence="2">Histone-lysine N-methyltransferase SETMAR</fullName>
    </submittedName>
</protein>
<reference evidence="2" key="1">
    <citation type="submission" date="2016-11" db="UniProtKB">
        <authorList>
            <consortium name="WormBaseParasite"/>
        </authorList>
    </citation>
    <scope>IDENTIFICATION</scope>
</reference>